<feature type="domain" description="Barstar (barnase inhibitor)" evidence="2">
    <location>
        <begin position="1"/>
        <end position="79"/>
    </location>
</feature>
<dbReference type="Pfam" id="PF01337">
    <property type="entry name" value="Barstar"/>
    <property type="match status" value="1"/>
</dbReference>
<gene>
    <name evidence="3" type="ORF">QJ036_13510</name>
</gene>
<dbReference type="SUPFAM" id="SSF52038">
    <property type="entry name" value="Barstar-related"/>
    <property type="match status" value="1"/>
</dbReference>
<dbReference type="RefSeq" id="WP_283231874.1">
    <property type="nucleotide sequence ID" value="NZ_JASGBQ010000035.1"/>
</dbReference>
<dbReference type="EMBL" id="JASGBQ010000035">
    <property type="protein sequence ID" value="MDI9243464.1"/>
    <property type="molecule type" value="Genomic_DNA"/>
</dbReference>
<dbReference type="AlphaFoldDB" id="A0AAP4BBS8"/>
<keyword evidence="4" id="KW-1185">Reference proteome</keyword>
<evidence type="ECO:0000259" key="2">
    <source>
        <dbReference type="Pfam" id="PF01337"/>
    </source>
</evidence>
<comment type="similarity">
    <text evidence="1">Belongs to the barstar family.</text>
</comment>
<protein>
    <submittedName>
        <fullName evidence="3">Barstar family protein</fullName>
    </submittedName>
</protein>
<dbReference type="InterPro" id="IPR000468">
    <property type="entry name" value="Barstar"/>
</dbReference>
<dbReference type="Gene3D" id="3.30.370.10">
    <property type="entry name" value="Barstar-like"/>
    <property type="match status" value="1"/>
</dbReference>
<reference evidence="3 4" key="1">
    <citation type="submission" date="2023-05" db="EMBL/GenBank/DDBJ databases">
        <title>[ruminococcus] sp. nov., isolated from a pig farm feces dump.</title>
        <authorList>
            <person name="Chang Y.-H."/>
        </authorList>
    </citation>
    <scope>NUCLEOTIDE SEQUENCE [LARGE SCALE GENOMIC DNA]</scope>
    <source>
        <strain evidence="3 4">YH-rum2234</strain>
    </source>
</reference>
<proteinExistence type="inferred from homology"/>
<dbReference type="InterPro" id="IPR035905">
    <property type="entry name" value="Barstar-like_sf"/>
</dbReference>
<evidence type="ECO:0000313" key="4">
    <source>
        <dbReference type="Proteomes" id="UP001300383"/>
    </source>
</evidence>
<dbReference type="Proteomes" id="UP001300383">
    <property type="component" value="Unassembled WGS sequence"/>
</dbReference>
<comment type="caution">
    <text evidence="3">The sequence shown here is derived from an EMBL/GenBank/DDBJ whole genome shotgun (WGS) entry which is preliminary data.</text>
</comment>
<evidence type="ECO:0000256" key="1">
    <source>
        <dbReference type="ARBA" id="ARBA00006845"/>
    </source>
</evidence>
<organism evidence="3 4">
    <name type="scientific">Fusibacillus kribbianus</name>
    <dbReference type="NCBI Taxonomy" id="3044208"/>
    <lineage>
        <taxon>Bacteria</taxon>
        <taxon>Bacillati</taxon>
        <taxon>Bacillota</taxon>
        <taxon>Clostridia</taxon>
        <taxon>Lachnospirales</taxon>
        <taxon>Lachnospiraceae</taxon>
        <taxon>Fusibacillus</taxon>
    </lineage>
</organism>
<sequence length="96" mass="10747">MRTVILDGRGIRDRKELHQWLAKAFSFPEWYGNNLDALFDCLTDVAEDTELCLRYPDALKEQLGDYAERLTGVLGAAAAENPHISYVIIDKTGGTC</sequence>
<accession>A0AAP4BBS8</accession>
<evidence type="ECO:0000313" key="3">
    <source>
        <dbReference type="EMBL" id="MDI9243464.1"/>
    </source>
</evidence>
<name>A0AAP4BBS8_9FIRM</name>